<name>A0AAP0HUV0_9MAGN</name>
<evidence type="ECO:0000313" key="2">
    <source>
        <dbReference type="EMBL" id="KAK9098309.1"/>
    </source>
</evidence>
<dbReference type="EMBL" id="JBBNAF010000011">
    <property type="protein sequence ID" value="KAK9098309.1"/>
    <property type="molecule type" value="Genomic_DNA"/>
</dbReference>
<feature type="compositionally biased region" description="Low complexity" evidence="1">
    <location>
        <begin position="59"/>
        <end position="71"/>
    </location>
</feature>
<proteinExistence type="predicted"/>
<dbReference type="AlphaFoldDB" id="A0AAP0HUV0"/>
<feature type="compositionally biased region" description="Basic and acidic residues" evidence="1">
    <location>
        <begin position="72"/>
        <end position="81"/>
    </location>
</feature>
<evidence type="ECO:0000256" key="1">
    <source>
        <dbReference type="SAM" id="MobiDB-lite"/>
    </source>
</evidence>
<accession>A0AAP0HUV0</accession>
<reference evidence="2 3" key="1">
    <citation type="submission" date="2024-01" db="EMBL/GenBank/DDBJ databases">
        <title>Genome assemblies of Stephania.</title>
        <authorList>
            <person name="Yang L."/>
        </authorList>
    </citation>
    <scope>NUCLEOTIDE SEQUENCE [LARGE SCALE GENOMIC DNA]</scope>
    <source>
        <strain evidence="2">YNDBR</strain>
        <tissue evidence="2">Leaf</tissue>
    </source>
</reference>
<keyword evidence="3" id="KW-1185">Reference proteome</keyword>
<protein>
    <submittedName>
        <fullName evidence="2">Uncharacterized protein</fullName>
    </submittedName>
</protein>
<dbReference type="Proteomes" id="UP001420932">
    <property type="component" value="Unassembled WGS sequence"/>
</dbReference>
<feature type="region of interest" description="Disordered" evidence="1">
    <location>
        <begin position="26"/>
        <end position="81"/>
    </location>
</feature>
<evidence type="ECO:0000313" key="3">
    <source>
        <dbReference type="Proteomes" id="UP001420932"/>
    </source>
</evidence>
<organism evidence="2 3">
    <name type="scientific">Stephania yunnanensis</name>
    <dbReference type="NCBI Taxonomy" id="152371"/>
    <lineage>
        <taxon>Eukaryota</taxon>
        <taxon>Viridiplantae</taxon>
        <taxon>Streptophyta</taxon>
        <taxon>Embryophyta</taxon>
        <taxon>Tracheophyta</taxon>
        <taxon>Spermatophyta</taxon>
        <taxon>Magnoliopsida</taxon>
        <taxon>Ranunculales</taxon>
        <taxon>Menispermaceae</taxon>
        <taxon>Menispermoideae</taxon>
        <taxon>Cissampelideae</taxon>
        <taxon>Stephania</taxon>
    </lineage>
</organism>
<gene>
    <name evidence="2" type="ORF">Syun_025354</name>
</gene>
<comment type="caution">
    <text evidence="2">The sequence shown here is derived from an EMBL/GenBank/DDBJ whole genome shotgun (WGS) entry which is preliminary data.</text>
</comment>
<sequence>MEGLRESMGSGGVRRRIWALARWRTRRRRSGGGGAAAEGSRRGGLPRNCLAPSSRWESGRNGSRSDPSSSRPGKEKIDNYL</sequence>